<evidence type="ECO:0000256" key="1">
    <source>
        <dbReference type="SAM" id="MobiDB-lite"/>
    </source>
</evidence>
<gene>
    <name evidence="2" type="ORF">H6P81_000923</name>
</gene>
<sequence length="360" mass="38758">MLLDSLPSCFSTNSGALVKTSTPKMPQNMVTSIYQATICGTPTFVTLTWCATHSAAHHSLTVNIVDSFSLSIPLSPSSSSSSSSSSSAFSFFRTRPGSKTVALPANAHHRRCRRPHRLLWDFSRAHFPANSAEPDSGFYLAVVHEGRVEFLLGDLVHDLERRVGSGSGSPPLAAPTAESAVVLLSRREHVFGRRRYATRARFLGSTSHDIEVECSGGALRVKVDGAVGLVVKRLAWKFRGNEKIVVGGSEVEFYWDVFNWVSAGAGGGGHGLFVFQVGDGGVWPEMLGPEKKLMRKSSSMSPSMSPGNWSVMQWSEENSEGGRSFCSSSSGSSRSSSSSSSITPNYSGFSLLLYAWKTAD</sequence>
<keyword evidence="3" id="KW-1185">Reference proteome</keyword>
<feature type="compositionally biased region" description="Low complexity" evidence="1">
    <location>
        <begin position="321"/>
        <end position="341"/>
    </location>
</feature>
<dbReference type="PANTHER" id="PTHR31972:SF6">
    <property type="entry name" value="DUF868 DOMAIN-CONTAINING PROTEIN"/>
    <property type="match status" value="1"/>
</dbReference>
<reference evidence="2 3" key="1">
    <citation type="submission" date="2021-07" db="EMBL/GenBank/DDBJ databases">
        <title>The Aristolochia fimbriata genome: insights into angiosperm evolution, floral development and chemical biosynthesis.</title>
        <authorList>
            <person name="Jiao Y."/>
        </authorList>
    </citation>
    <scope>NUCLEOTIDE SEQUENCE [LARGE SCALE GENOMIC DNA]</scope>
    <source>
        <strain evidence="2">IBCAS-2021</strain>
        <tissue evidence="2">Leaf</tissue>
    </source>
</reference>
<dbReference type="PANTHER" id="PTHR31972">
    <property type="entry name" value="EXPRESSED PROTEIN"/>
    <property type="match status" value="1"/>
</dbReference>
<dbReference type="AlphaFoldDB" id="A0AAV7F831"/>
<dbReference type="InterPro" id="IPR008586">
    <property type="entry name" value="DUF868_pln"/>
</dbReference>
<dbReference type="Proteomes" id="UP000825729">
    <property type="component" value="Unassembled WGS sequence"/>
</dbReference>
<accession>A0AAV7F831</accession>
<feature type="region of interest" description="Disordered" evidence="1">
    <location>
        <begin position="320"/>
        <end position="343"/>
    </location>
</feature>
<proteinExistence type="predicted"/>
<organism evidence="2 3">
    <name type="scientific">Aristolochia fimbriata</name>
    <name type="common">White veined hardy Dutchman's pipe vine</name>
    <dbReference type="NCBI Taxonomy" id="158543"/>
    <lineage>
        <taxon>Eukaryota</taxon>
        <taxon>Viridiplantae</taxon>
        <taxon>Streptophyta</taxon>
        <taxon>Embryophyta</taxon>
        <taxon>Tracheophyta</taxon>
        <taxon>Spermatophyta</taxon>
        <taxon>Magnoliopsida</taxon>
        <taxon>Magnoliidae</taxon>
        <taxon>Piperales</taxon>
        <taxon>Aristolochiaceae</taxon>
        <taxon>Aristolochia</taxon>
    </lineage>
</organism>
<dbReference type="EMBL" id="JAINDJ010000002">
    <property type="protein sequence ID" value="KAG9456415.1"/>
    <property type="molecule type" value="Genomic_DNA"/>
</dbReference>
<protein>
    <submittedName>
        <fullName evidence="2">Uncharacterized protein</fullName>
    </submittedName>
</protein>
<name>A0AAV7F831_ARIFI</name>
<comment type="caution">
    <text evidence="2">The sequence shown here is derived from an EMBL/GenBank/DDBJ whole genome shotgun (WGS) entry which is preliminary data.</text>
</comment>
<evidence type="ECO:0000313" key="2">
    <source>
        <dbReference type="EMBL" id="KAG9456415.1"/>
    </source>
</evidence>
<dbReference type="Pfam" id="PF05910">
    <property type="entry name" value="DUF868"/>
    <property type="match status" value="1"/>
</dbReference>
<evidence type="ECO:0000313" key="3">
    <source>
        <dbReference type="Proteomes" id="UP000825729"/>
    </source>
</evidence>